<proteinExistence type="predicted"/>
<keyword evidence="1" id="KW-0175">Coiled coil</keyword>
<feature type="transmembrane region" description="Helical" evidence="2">
    <location>
        <begin position="327"/>
        <end position="348"/>
    </location>
</feature>
<comment type="caution">
    <text evidence="4">The sequence shown here is derived from an EMBL/GenBank/DDBJ whole genome shotgun (WGS) entry which is preliminary data.</text>
</comment>
<dbReference type="Proteomes" id="UP000189670">
    <property type="component" value="Unassembled WGS sequence"/>
</dbReference>
<sequence length="372" mass="42606">MRHPFILSVIILSVFSLNWAIASDNPQIKDQKQVQQKAKSKGQQKSTIENNLKSLISNQQKYHKSLQALGNQLDKQEVAYKKFQSDVTTQLHGIKKQINEKLDQMSDATKANQEMYREELLAIDKRIQSLTANLFAALSESAQQNINRFQEYEMAQSNQIADITKLVQTLTVDITADQSQQYSAIEESSGKLSEQIMTINDRLGQIENQIPKNAPDIEQAISEQFTDQKTFLNSIETNIKTLVTNSNAQLNANINDSIKQLKTDFSRFKQDIKDTMDQVSSQVIEIKHEQQIELQSLVKQLTRELNRHDQNILDSLIKAEQSLDTGFLTWLIYGLIILIIGLIIFIIWDRNSTVAPLIDRIRKLEDNLVIEY</sequence>
<gene>
    <name evidence="4" type="ORF">OMM_00947</name>
</gene>
<evidence type="ECO:0000313" key="5">
    <source>
        <dbReference type="Proteomes" id="UP000189670"/>
    </source>
</evidence>
<name>A0A1V1PFK0_9BACT</name>
<accession>A0A1V1PFK0</accession>
<dbReference type="EMBL" id="ATBP01000059">
    <property type="protein sequence ID" value="ETR73445.1"/>
    <property type="molecule type" value="Genomic_DNA"/>
</dbReference>
<feature type="signal peptide" evidence="3">
    <location>
        <begin position="1"/>
        <end position="22"/>
    </location>
</feature>
<keyword evidence="3" id="KW-0732">Signal</keyword>
<feature type="coiled-coil region" evidence="1">
    <location>
        <begin position="258"/>
        <end position="311"/>
    </location>
</feature>
<evidence type="ECO:0000256" key="3">
    <source>
        <dbReference type="SAM" id="SignalP"/>
    </source>
</evidence>
<evidence type="ECO:0000256" key="1">
    <source>
        <dbReference type="SAM" id="Coils"/>
    </source>
</evidence>
<feature type="chain" id="PRO_5010716691" evidence="3">
    <location>
        <begin position="23"/>
        <end position="372"/>
    </location>
</feature>
<protein>
    <submittedName>
        <fullName evidence="4">Uncharacterized protein</fullName>
    </submittedName>
</protein>
<evidence type="ECO:0000256" key="2">
    <source>
        <dbReference type="SAM" id="Phobius"/>
    </source>
</evidence>
<organism evidence="4 5">
    <name type="scientific">Candidatus Magnetoglobus multicellularis str. Araruama</name>
    <dbReference type="NCBI Taxonomy" id="890399"/>
    <lineage>
        <taxon>Bacteria</taxon>
        <taxon>Pseudomonadati</taxon>
        <taxon>Thermodesulfobacteriota</taxon>
        <taxon>Desulfobacteria</taxon>
        <taxon>Desulfobacterales</taxon>
        <taxon>Desulfobacteraceae</taxon>
        <taxon>Candidatus Magnetoglobus</taxon>
    </lineage>
</organism>
<keyword evidence="2" id="KW-0812">Transmembrane</keyword>
<keyword evidence="2" id="KW-0472">Membrane</keyword>
<evidence type="ECO:0000313" key="4">
    <source>
        <dbReference type="EMBL" id="ETR73445.1"/>
    </source>
</evidence>
<keyword evidence="2" id="KW-1133">Transmembrane helix</keyword>
<reference evidence="5" key="1">
    <citation type="submission" date="2012-11" db="EMBL/GenBank/DDBJ databases">
        <authorList>
            <person name="Lucero-Rivera Y.E."/>
            <person name="Tovar-Ramirez D."/>
        </authorList>
    </citation>
    <scope>NUCLEOTIDE SEQUENCE [LARGE SCALE GENOMIC DNA]</scope>
    <source>
        <strain evidence="5">Araruama</strain>
    </source>
</reference>
<dbReference type="AlphaFoldDB" id="A0A1V1PFK0"/>